<dbReference type="InterPro" id="IPR036390">
    <property type="entry name" value="WH_DNA-bd_sf"/>
</dbReference>
<proteinExistence type="predicted"/>
<keyword evidence="2" id="KW-0238">DNA-binding</keyword>
<evidence type="ECO:0000259" key="4">
    <source>
        <dbReference type="PROSITE" id="PS50995"/>
    </source>
</evidence>
<dbReference type="PROSITE" id="PS50995">
    <property type="entry name" value="HTH_MARR_2"/>
    <property type="match status" value="1"/>
</dbReference>
<dbReference type="PANTHER" id="PTHR42756:SF1">
    <property type="entry name" value="TRANSCRIPTIONAL REPRESSOR OF EMRAB OPERON"/>
    <property type="match status" value="1"/>
</dbReference>
<evidence type="ECO:0000256" key="3">
    <source>
        <dbReference type="ARBA" id="ARBA00023163"/>
    </source>
</evidence>
<comment type="caution">
    <text evidence="5">The sequence shown here is derived from an EMBL/GenBank/DDBJ whole genome shotgun (WGS) entry which is preliminary data.</text>
</comment>
<accession>A0ABX2ZKE8</accession>
<sequence>MRKKQPFFFLLNQTTRQFSKSFNEHLVPTGLYLAQWSVIHYIHLHGPCTQRTICSNLNIEPPTLTRTLRRMEVLDLIVRKEGTDKREKMIHLTDKAINQYDSWKEQIISFENDVIKDIPDEELDIALQVFQKMMNNMKASEVTKQGE</sequence>
<dbReference type="RefSeq" id="WP_025568496.1">
    <property type="nucleotide sequence ID" value="NZ_MDKC01000035.1"/>
</dbReference>
<gene>
    <name evidence="5" type="ORF">BED47_12655</name>
</gene>
<dbReference type="InterPro" id="IPR036388">
    <property type="entry name" value="WH-like_DNA-bd_sf"/>
</dbReference>
<evidence type="ECO:0000256" key="1">
    <source>
        <dbReference type="ARBA" id="ARBA00023015"/>
    </source>
</evidence>
<dbReference type="Gene3D" id="1.10.10.10">
    <property type="entry name" value="Winged helix-like DNA-binding domain superfamily/Winged helix DNA-binding domain"/>
    <property type="match status" value="1"/>
</dbReference>
<dbReference type="SUPFAM" id="SSF46785">
    <property type="entry name" value="Winged helix' DNA-binding domain"/>
    <property type="match status" value="1"/>
</dbReference>
<feature type="domain" description="HTH marR-type" evidence="4">
    <location>
        <begin position="4"/>
        <end position="135"/>
    </location>
</feature>
<dbReference type="EMBL" id="MDKC01000035">
    <property type="protein sequence ID" value="ODG90181.1"/>
    <property type="molecule type" value="Genomic_DNA"/>
</dbReference>
<dbReference type="PANTHER" id="PTHR42756">
    <property type="entry name" value="TRANSCRIPTIONAL REGULATOR, MARR"/>
    <property type="match status" value="1"/>
</dbReference>
<evidence type="ECO:0000256" key="2">
    <source>
        <dbReference type="ARBA" id="ARBA00023125"/>
    </source>
</evidence>
<reference evidence="5 6" key="1">
    <citation type="submission" date="2016-07" db="EMBL/GenBank/DDBJ databases">
        <authorList>
            <person name="Townsley L."/>
            <person name="Shank E.A."/>
        </authorList>
    </citation>
    <scope>NUCLEOTIDE SEQUENCE [LARGE SCALE GENOMIC DNA]</scope>
    <source>
        <strain evidence="5 6">CH01</strain>
    </source>
</reference>
<protein>
    <recommendedName>
        <fullName evidence="4">HTH marR-type domain-containing protein</fullName>
    </recommendedName>
</protein>
<keyword evidence="3" id="KW-0804">Transcription</keyword>
<keyword evidence="6" id="KW-1185">Reference proteome</keyword>
<organism evidence="5 6">
    <name type="scientific">Gottfriedia luciferensis</name>
    <dbReference type="NCBI Taxonomy" id="178774"/>
    <lineage>
        <taxon>Bacteria</taxon>
        <taxon>Bacillati</taxon>
        <taxon>Bacillota</taxon>
        <taxon>Bacilli</taxon>
        <taxon>Bacillales</taxon>
        <taxon>Bacillaceae</taxon>
        <taxon>Gottfriedia</taxon>
    </lineage>
</organism>
<name>A0ABX2ZKE8_9BACI</name>
<dbReference type="InterPro" id="IPR000835">
    <property type="entry name" value="HTH_MarR-typ"/>
</dbReference>
<dbReference type="SMART" id="SM00347">
    <property type="entry name" value="HTH_MARR"/>
    <property type="match status" value="1"/>
</dbReference>
<keyword evidence="1" id="KW-0805">Transcription regulation</keyword>
<dbReference type="Proteomes" id="UP000094580">
    <property type="component" value="Unassembled WGS sequence"/>
</dbReference>
<evidence type="ECO:0000313" key="5">
    <source>
        <dbReference type="EMBL" id="ODG90181.1"/>
    </source>
</evidence>
<dbReference type="Pfam" id="PF12802">
    <property type="entry name" value="MarR_2"/>
    <property type="match status" value="1"/>
</dbReference>
<evidence type="ECO:0000313" key="6">
    <source>
        <dbReference type="Proteomes" id="UP000094580"/>
    </source>
</evidence>